<dbReference type="Proteomes" id="UP000067399">
    <property type="component" value="Chromosome"/>
</dbReference>
<feature type="domain" description="Transposase IS200-like" evidence="1">
    <location>
        <begin position="9"/>
        <end position="123"/>
    </location>
</feature>
<dbReference type="EMBL" id="AP013042">
    <property type="protein sequence ID" value="BAS67066.1"/>
    <property type="molecule type" value="Genomic_DNA"/>
</dbReference>
<gene>
    <name evidence="2" type="ORF">BSEPE_0036</name>
</gene>
<evidence type="ECO:0000313" key="2">
    <source>
        <dbReference type="EMBL" id="BAS67066.1"/>
    </source>
</evidence>
<dbReference type="PANTHER" id="PTHR34322">
    <property type="entry name" value="TRANSPOSASE, Y1_TNP DOMAIN-CONTAINING"/>
    <property type="match status" value="1"/>
</dbReference>
<reference evidence="2 3" key="1">
    <citation type="journal article" date="2000" name="Mar. Ecol. Prog. Ser.">
        <title>Phylogenetic characterization of endosymbionts in three hydrothermal vent mussels: influence on host distributions.</title>
        <authorList>
            <person name="Fujiwara Y."/>
            <person name="Takai K."/>
            <person name="Uematsu K."/>
            <person name="Tsuchida S."/>
            <person name="Hunt J.C."/>
            <person name="Hashimoto J."/>
        </authorList>
    </citation>
    <scope>NUCLEOTIDE SEQUENCE [LARGE SCALE GENOMIC DNA]</scope>
    <source>
        <strain evidence="2 3">Myojin Knoll</strain>
    </source>
</reference>
<dbReference type="Gene3D" id="3.30.70.1290">
    <property type="entry name" value="Transposase IS200-like"/>
    <property type="match status" value="1"/>
</dbReference>
<dbReference type="STRING" id="1303921.BSEPE_0036"/>
<dbReference type="RefSeq" id="WP_066042317.1">
    <property type="nucleotide sequence ID" value="NZ_AP013042.1"/>
</dbReference>
<protein>
    <submittedName>
        <fullName evidence="2">Transposase</fullName>
    </submittedName>
</protein>
<evidence type="ECO:0000313" key="3">
    <source>
        <dbReference type="Proteomes" id="UP000067399"/>
    </source>
</evidence>
<dbReference type="Pfam" id="PF01797">
    <property type="entry name" value="Y1_Tnp"/>
    <property type="match status" value="1"/>
</dbReference>
<name>A0A0P0UQF2_9GAMM</name>
<keyword evidence="3" id="KW-1185">Reference proteome</keyword>
<dbReference type="InterPro" id="IPR036515">
    <property type="entry name" value="Transposase_17_sf"/>
</dbReference>
<dbReference type="OrthoDB" id="9814067at2"/>
<dbReference type="SMART" id="SM01321">
    <property type="entry name" value="Y1_Tnp"/>
    <property type="match status" value="1"/>
</dbReference>
<dbReference type="GO" id="GO:0004803">
    <property type="term" value="F:transposase activity"/>
    <property type="evidence" value="ECO:0007669"/>
    <property type="project" value="InterPro"/>
</dbReference>
<reference evidence="2 3" key="2">
    <citation type="journal article" date="2016" name="ISME J.">
        <title>Heterogeneous composition of key metabolic gene clusters in a vent mussel symbiont population.</title>
        <authorList>
            <person name="Ikuta T."/>
            <person name="Takaki Y."/>
            <person name="Nagai Y."/>
            <person name="Shimamura S."/>
            <person name="Tsuda M."/>
            <person name="Kawagucci S."/>
            <person name="Aoki Y."/>
            <person name="Inoue K."/>
            <person name="Teruya M."/>
            <person name="Satou K."/>
            <person name="Teruya K."/>
            <person name="Shimoji M."/>
            <person name="Tamotsu H."/>
            <person name="Hirano T."/>
            <person name="Maruyama T."/>
            <person name="Yoshida T."/>
        </authorList>
    </citation>
    <scope>NUCLEOTIDE SEQUENCE [LARGE SCALE GENOMIC DNA]</scope>
    <source>
        <strain evidence="2 3">Myojin Knoll</strain>
    </source>
</reference>
<dbReference type="GO" id="GO:0003677">
    <property type="term" value="F:DNA binding"/>
    <property type="evidence" value="ECO:0007669"/>
    <property type="project" value="InterPro"/>
</dbReference>
<dbReference type="PANTHER" id="PTHR34322:SF2">
    <property type="entry name" value="TRANSPOSASE IS200-LIKE DOMAIN-CONTAINING PROTEIN"/>
    <property type="match status" value="1"/>
</dbReference>
<accession>A0A0P0UQF2</accession>
<dbReference type="InterPro" id="IPR002686">
    <property type="entry name" value="Transposase_17"/>
</dbReference>
<proteinExistence type="predicted"/>
<dbReference type="GO" id="GO:0006313">
    <property type="term" value="P:DNA transposition"/>
    <property type="evidence" value="ECO:0007669"/>
    <property type="project" value="InterPro"/>
</dbReference>
<dbReference type="SUPFAM" id="SSF143422">
    <property type="entry name" value="Transposase IS200-like"/>
    <property type="match status" value="1"/>
</dbReference>
<dbReference type="AlphaFoldDB" id="A0A0P0UQF2"/>
<dbReference type="KEGG" id="ebh:BSEPE_0036"/>
<sequence length="218" mass="25197">MPRQARSVFANIPHHVTQRGNRKTDVFFCDKDKDYYLELLQEYTTKHQVKVLAYCLMTNHIHLILQPATADGLQKVLKPLHMRYSQYINKQQNTSGILWQGRFFSCALDEKYTYYAFAYVENNPVKANMVDNVQDYFYSSARFHLGLDKNSLLVECDIGVRQDEYGNYLKNMSFQNNDILKCNTRKGLPCGSADFVKKLGKIVGRDLSFKGVGRPKKG</sequence>
<organism evidence="2 3">
    <name type="scientific">endosymbiont of Bathymodiolus septemdierum str. Myojin knoll</name>
    <dbReference type="NCBI Taxonomy" id="1303921"/>
    <lineage>
        <taxon>Bacteria</taxon>
        <taxon>Pseudomonadati</taxon>
        <taxon>Pseudomonadota</taxon>
        <taxon>Gammaproteobacteria</taxon>
        <taxon>sulfur-oxidizing symbionts</taxon>
    </lineage>
</organism>
<evidence type="ECO:0000259" key="1">
    <source>
        <dbReference type="SMART" id="SM01321"/>
    </source>
</evidence>